<sequence>MNKTLRNLGIALVLCGASSLALAAPAPYDHDHGHDHDHHGHYDHRDHDHHDRGYGHYDHHDRGRHEGWRRSERWHRWERGRRYGGPVYVVRDYGYYHLRRPPRGYHWVRGDADNYLLVAIATGIILDIATH</sequence>
<dbReference type="Gene3D" id="3.10.450.160">
    <property type="entry name" value="inner membrane protein cigr"/>
    <property type="match status" value="1"/>
</dbReference>
<reference evidence="3" key="1">
    <citation type="submission" date="2016-10" db="EMBL/GenBank/DDBJ databases">
        <authorList>
            <person name="Varghese N."/>
            <person name="Submissions S."/>
        </authorList>
    </citation>
    <scope>NUCLEOTIDE SEQUENCE [LARGE SCALE GENOMIC DNA]</scope>
    <source>
        <strain evidence="3">MO64</strain>
    </source>
</reference>
<dbReference type="Proteomes" id="UP000198725">
    <property type="component" value="Unassembled WGS sequence"/>
</dbReference>
<protein>
    <submittedName>
        <fullName evidence="2">Regulator RcnB of Ni and Co efflux</fullName>
    </submittedName>
</protein>
<evidence type="ECO:0000313" key="3">
    <source>
        <dbReference type="Proteomes" id="UP000198725"/>
    </source>
</evidence>
<dbReference type="Pfam" id="PF11776">
    <property type="entry name" value="RcnB"/>
    <property type="match status" value="1"/>
</dbReference>
<keyword evidence="3" id="KW-1185">Reference proteome</keyword>
<dbReference type="AlphaFoldDB" id="A0A1I3YSH4"/>
<evidence type="ECO:0000256" key="1">
    <source>
        <dbReference type="SAM" id="SignalP"/>
    </source>
</evidence>
<dbReference type="RefSeq" id="WP_092701142.1">
    <property type="nucleotide sequence ID" value="NZ_FOSR01000002.1"/>
</dbReference>
<feature type="signal peptide" evidence="1">
    <location>
        <begin position="1"/>
        <end position="23"/>
    </location>
</feature>
<accession>A0A1I3YSH4</accession>
<name>A0A1I3YSH4_9GAMM</name>
<keyword evidence="1" id="KW-0732">Signal</keyword>
<proteinExistence type="predicted"/>
<dbReference type="EMBL" id="FOSR01000002">
    <property type="protein sequence ID" value="SFK34792.1"/>
    <property type="molecule type" value="Genomic_DNA"/>
</dbReference>
<feature type="chain" id="PRO_5011744874" evidence="1">
    <location>
        <begin position="24"/>
        <end position="131"/>
    </location>
</feature>
<evidence type="ECO:0000313" key="2">
    <source>
        <dbReference type="EMBL" id="SFK34792.1"/>
    </source>
</evidence>
<organism evidence="2 3">
    <name type="scientific">Rhodanobacter glycinis</name>
    <dbReference type="NCBI Taxonomy" id="582702"/>
    <lineage>
        <taxon>Bacteria</taxon>
        <taxon>Pseudomonadati</taxon>
        <taxon>Pseudomonadota</taxon>
        <taxon>Gammaproteobacteria</taxon>
        <taxon>Lysobacterales</taxon>
        <taxon>Rhodanobacteraceae</taxon>
        <taxon>Rhodanobacter</taxon>
    </lineage>
</organism>
<gene>
    <name evidence="2" type="ORF">SAMN05192579_10223</name>
</gene>
<dbReference type="InterPro" id="IPR024572">
    <property type="entry name" value="RcnB"/>
</dbReference>